<sequence>MLRRERSLLVRWTHVQKTLLLENQLSPTVVQETKLSKNARLATYARARGCPNPRWGWASLSHIAITKPTTSIEDSNNMDTIALSSHSPNGIDNTALKGVENPIIFQGTGGWLDAAMGDK</sequence>
<reference evidence="1 2" key="1">
    <citation type="submission" date="2019-09" db="EMBL/GenBank/DDBJ databases">
        <authorList>
            <person name="Ou C."/>
        </authorList>
    </citation>
    <scope>NUCLEOTIDE SEQUENCE [LARGE SCALE GENOMIC DNA]</scope>
    <source>
        <strain evidence="1">S2</strain>
        <tissue evidence="1">Leaf</tissue>
    </source>
</reference>
<reference evidence="2" key="2">
    <citation type="submission" date="2019-10" db="EMBL/GenBank/DDBJ databases">
        <title>A de novo genome assembly of a pear dwarfing rootstock.</title>
        <authorList>
            <person name="Wang F."/>
            <person name="Wang J."/>
            <person name="Li S."/>
            <person name="Zhang Y."/>
            <person name="Fang M."/>
            <person name="Ma L."/>
            <person name="Zhao Y."/>
            <person name="Jiang S."/>
        </authorList>
    </citation>
    <scope>NUCLEOTIDE SEQUENCE [LARGE SCALE GENOMIC DNA]</scope>
</reference>
<keyword evidence="2" id="KW-1185">Reference proteome</keyword>
<accession>A0A5N5I569</accession>
<organism evidence="1 2">
    <name type="scientific">Pyrus ussuriensis x Pyrus communis</name>
    <dbReference type="NCBI Taxonomy" id="2448454"/>
    <lineage>
        <taxon>Eukaryota</taxon>
        <taxon>Viridiplantae</taxon>
        <taxon>Streptophyta</taxon>
        <taxon>Embryophyta</taxon>
        <taxon>Tracheophyta</taxon>
        <taxon>Spermatophyta</taxon>
        <taxon>Magnoliopsida</taxon>
        <taxon>eudicotyledons</taxon>
        <taxon>Gunneridae</taxon>
        <taxon>Pentapetalae</taxon>
        <taxon>rosids</taxon>
        <taxon>fabids</taxon>
        <taxon>Rosales</taxon>
        <taxon>Rosaceae</taxon>
        <taxon>Amygdaloideae</taxon>
        <taxon>Maleae</taxon>
        <taxon>Pyrus</taxon>
    </lineage>
</organism>
<name>A0A5N5I569_9ROSA</name>
<evidence type="ECO:0000313" key="2">
    <source>
        <dbReference type="Proteomes" id="UP000327157"/>
    </source>
</evidence>
<protein>
    <submittedName>
        <fullName evidence="1">Uncharacterized protein</fullName>
    </submittedName>
</protein>
<dbReference type="Proteomes" id="UP000327157">
    <property type="component" value="Chromosome 5"/>
</dbReference>
<dbReference type="AlphaFoldDB" id="A0A5N5I569"/>
<comment type="caution">
    <text evidence="1">The sequence shown here is derived from an EMBL/GenBank/DDBJ whole genome shotgun (WGS) entry which is preliminary data.</text>
</comment>
<proteinExistence type="predicted"/>
<reference evidence="1 2" key="3">
    <citation type="submission" date="2019-11" db="EMBL/GenBank/DDBJ databases">
        <title>A de novo genome assembly of a pear dwarfing rootstock.</title>
        <authorList>
            <person name="Wang F."/>
            <person name="Wang J."/>
            <person name="Li S."/>
            <person name="Zhang Y."/>
            <person name="Fang M."/>
            <person name="Ma L."/>
            <person name="Zhao Y."/>
            <person name="Jiang S."/>
        </authorList>
    </citation>
    <scope>NUCLEOTIDE SEQUENCE [LARGE SCALE GENOMIC DNA]</scope>
    <source>
        <strain evidence="1">S2</strain>
        <tissue evidence="1">Leaf</tissue>
    </source>
</reference>
<evidence type="ECO:0000313" key="1">
    <source>
        <dbReference type="EMBL" id="KAB2635335.1"/>
    </source>
</evidence>
<dbReference type="EMBL" id="SMOL01000004">
    <property type="protein sequence ID" value="KAB2635335.1"/>
    <property type="molecule type" value="Genomic_DNA"/>
</dbReference>
<gene>
    <name evidence="1" type="ORF">D8674_025869</name>
</gene>